<dbReference type="CDD" id="cd18793">
    <property type="entry name" value="SF2_C_SNF"/>
    <property type="match status" value="1"/>
</dbReference>
<dbReference type="InterPro" id="IPR027417">
    <property type="entry name" value="P-loop_NTPase"/>
</dbReference>
<dbReference type="SUPFAM" id="SSF52540">
    <property type="entry name" value="P-loop containing nucleoside triphosphate hydrolases"/>
    <property type="match status" value="1"/>
</dbReference>
<evidence type="ECO:0000256" key="3">
    <source>
        <dbReference type="ARBA" id="ARBA00022806"/>
    </source>
</evidence>
<accession>A0ABW5W9W9</accession>
<dbReference type="InterPro" id="IPR038718">
    <property type="entry name" value="SNF2-like_sf"/>
</dbReference>
<feature type="coiled-coil region" evidence="5">
    <location>
        <begin position="852"/>
        <end position="887"/>
    </location>
</feature>
<evidence type="ECO:0000313" key="8">
    <source>
        <dbReference type="EMBL" id="MFD2799775.1"/>
    </source>
</evidence>
<gene>
    <name evidence="8" type="ORF">ACFS2C_10265</name>
</gene>
<evidence type="ECO:0000256" key="5">
    <source>
        <dbReference type="SAM" id="Coils"/>
    </source>
</evidence>
<feature type="domain" description="Helicase C-terminal" evidence="7">
    <location>
        <begin position="430"/>
        <end position="605"/>
    </location>
</feature>
<dbReference type="SMART" id="SM00487">
    <property type="entry name" value="DEXDc"/>
    <property type="match status" value="1"/>
</dbReference>
<dbReference type="InterPro" id="IPR001650">
    <property type="entry name" value="Helicase_C-like"/>
</dbReference>
<keyword evidence="4" id="KW-0067">ATP-binding</keyword>
<dbReference type="Gene3D" id="3.40.50.300">
    <property type="entry name" value="P-loop containing nucleotide triphosphate hydrolases"/>
    <property type="match status" value="1"/>
</dbReference>
<keyword evidence="9" id="KW-1185">Reference proteome</keyword>
<dbReference type="RefSeq" id="WP_377391866.1">
    <property type="nucleotide sequence ID" value="NZ_JBHSAN010000027.1"/>
</dbReference>
<reference evidence="9" key="1">
    <citation type="journal article" date="2019" name="Int. J. Syst. Evol. Microbiol.">
        <title>The Global Catalogue of Microorganisms (GCM) 10K type strain sequencing project: providing services to taxonomists for standard genome sequencing and annotation.</title>
        <authorList>
            <consortium name="The Broad Institute Genomics Platform"/>
            <consortium name="The Broad Institute Genome Sequencing Center for Infectious Disease"/>
            <person name="Wu L."/>
            <person name="Ma J."/>
        </authorList>
    </citation>
    <scope>NUCLEOTIDE SEQUENCE [LARGE SCALE GENOMIC DNA]</scope>
    <source>
        <strain evidence="9">IBRC-M 10906</strain>
    </source>
</reference>
<evidence type="ECO:0000313" key="9">
    <source>
        <dbReference type="Proteomes" id="UP001597478"/>
    </source>
</evidence>
<dbReference type="CDD" id="cd18011">
    <property type="entry name" value="DEXDc_RapA"/>
    <property type="match status" value="1"/>
</dbReference>
<sequence>MAGETVTPDIAVGSQIVVRDEEWLVRSVRRTRHGDLRIEASGASELVRDQDAVFYTSLDRDIEVLDPRATELVPDASPGFRSSRLWLESLLRQSPTPVTDTNIVSGHLGLADRMDYQLRPAHQALSNLRPRILIGDAVGLGKTLEIGITLTELIERGRGERILVVTPRAVLEQFQHEMWTRYAIPLVRLDSDGIQKVRQTLPATRNPFSYYKRVIVSIDTLKNPARYRHHLSGHRWDVVVIDECHNLINKGTQNNKLARLLAQQTDALILASATPHNGEPESFAELIKLLDPTAIADPKDYRASDIEHLYVRRHRNSPDVKLEVGHRWAQRRKPRVVPVTPTAEEHAVLEELTDTWLRPESGRPPVTGQGRGLFPWTLFKAFLSSPSALRTSIRRRLTTLAGRGDGEAEVTALQRLDELAAAAYARGPAKLDALVRHLSDIGVSKDSDTRVVVFSERIDTLRWLSDELRGRLKLPAHAIELLHAQRPDNEVQQVVEDFALESSSLRVLLASDMASEGLNLHRQCHQLVHYDLPWSFIRIQQRNGRIDRYLQEHEPQITALALTSEDPDTVSDLRVVTKLLEKEHAANQALGDAGALLDVRDADIEEETVMGFLRDDADLDVKVPEPEPDELNPFAALIATGGEHADAPPVPTAPRRTLFDDDDNFLAEALAEIADDDSTFNLYREEETDLLAFDTPKDLAERLRDLPESYLREREVATRIRLSAQPRYAERRLAKARADGDSLWPDVGYLAPNHPVLEWATSRALARFGRNQAPVMAAPVAEPVFLTQATWANALGQPVLTRWGAVTGLPDDPEVGDLREALERAGLKEQARNPGGVEGWVDRLQPLVPAAVAAATEDLRRHRTEMEGALLERLDEHRRRLSRWEQQALFVVEQSGGQGRNKRQDVLDTSGEVSALIDSLAAAGEPFVRVVGLIVPSNQPA</sequence>
<keyword evidence="2" id="KW-0378">Hydrolase</keyword>
<evidence type="ECO:0000259" key="6">
    <source>
        <dbReference type="PROSITE" id="PS51192"/>
    </source>
</evidence>
<evidence type="ECO:0000256" key="4">
    <source>
        <dbReference type="ARBA" id="ARBA00022840"/>
    </source>
</evidence>
<dbReference type="PANTHER" id="PTHR45766">
    <property type="entry name" value="DNA ANNEALING HELICASE AND ENDONUCLEASE ZRANB3 FAMILY MEMBER"/>
    <property type="match status" value="1"/>
</dbReference>
<keyword evidence="1" id="KW-0547">Nucleotide-binding</keyword>
<dbReference type="Pfam" id="PF00176">
    <property type="entry name" value="SNF2-rel_dom"/>
    <property type="match status" value="1"/>
</dbReference>
<dbReference type="GO" id="GO:0004386">
    <property type="term" value="F:helicase activity"/>
    <property type="evidence" value="ECO:0007669"/>
    <property type="project" value="UniProtKB-KW"/>
</dbReference>
<dbReference type="Gene3D" id="3.40.50.10810">
    <property type="entry name" value="Tandem AAA-ATPase domain"/>
    <property type="match status" value="1"/>
</dbReference>
<keyword evidence="3 8" id="KW-0347">Helicase</keyword>
<organism evidence="8 9">
    <name type="scientific">Prauserella oleivorans</name>
    <dbReference type="NCBI Taxonomy" id="1478153"/>
    <lineage>
        <taxon>Bacteria</taxon>
        <taxon>Bacillati</taxon>
        <taxon>Actinomycetota</taxon>
        <taxon>Actinomycetes</taxon>
        <taxon>Pseudonocardiales</taxon>
        <taxon>Pseudonocardiaceae</taxon>
        <taxon>Prauserella</taxon>
    </lineage>
</organism>
<name>A0ABW5W9W9_9PSEU</name>
<dbReference type="InterPro" id="IPR057342">
    <property type="entry name" value="DEXDc_RapA"/>
</dbReference>
<dbReference type="InterPro" id="IPR049730">
    <property type="entry name" value="SNF2/RAD54-like_C"/>
</dbReference>
<feature type="domain" description="Helicase ATP-binding" evidence="6">
    <location>
        <begin position="123"/>
        <end position="293"/>
    </location>
</feature>
<dbReference type="SMART" id="SM00490">
    <property type="entry name" value="HELICc"/>
    <property type="match status" value="1"/>
</dbReference>
<protein>
    <submittedName>
        <fullName evidence="8">Helicase-related protein</fullName>
    </submittedName>
</protein>
<dbReference type="InterPro" id="IPR000330">
    <property type="entry name" value="SNF2_N"/>
</dbReference>
<dbReference type="InterPro" id="IPR014001">
    <property type="entry name" value="Helicase_ATP-bd"/>
</dbReference>
<evidence type="ECO:0000256" key="2">
    <source>
        <dbReference type="ARBA" id="ARBA00022801"/>
    </source>
</evidence>
<dbReference type="PROSITE" id="PS51194">
    <property type="entry name" value="HELICASE_CTER"/>
    <property type="match status" value="1"/>
</dbReference>
<dbReference type="EMBL" id="JBHUOF010000012">
    <property type="protein sequence ID" value="MFD2799775.1"/>
    <property type="molecule type" value="Genomic_DNA"/>
</dbReference>
<proteinExistence type="predicted"/>
<evidence type="ECO:0000256" key="1">
    <source>
        <dbReference type="ARBA" id="ARBA00022741"/>
    </source>
</evidence>
<dbReference type="Proteomes" id="UP001597478">
    <property type="component" value="Unassembled WGS sequence"/>
</dbReference>
<comment type="caution">
    <text evidence="8">The sequence shown here is derived from an EMBL/GenBank/DDBJ whole genome shotgun (WGS) entry which is preliminary data.</text>
</comment>
<dbReference type="PROSITE" id="PS51192">
    <property type="entry name" value="HELICASE_ATP_BIND_1"/>
    <property type="match status" value="1"/>
</dbReference>
<keyword evidence="5" id="KW-0175">Coiled coil</keyword>
<evidence type="ECO:0000259" key="7">
    <source>
        <dbReference type="PROSITE" id="PS51194"/>
    </source>
</evidence>
<dbReference type="Pfam" id="PF00271">
    <property type="entry name" value="Helicase_C"/>
    <property type="match status" value="1"/>
</dbReference>
<dbReference type="PANTHER" id="PTHR45766:SF6">
    <property type="entry name" value="SWI_SNF-RELATED MATRIX-ASSOCIATED ACTIN-DEPENDENT REGULATOR OF CHROMATIN SUBFAMILY A-LIKE PROTEIN 1"/>
    <property type="match status" value="1"/>
</dbReference>